<dbReference type="AlphaFoldDB" id="A0A2Z6P537"/>
<name>A0A2Z6P537_TRISU</name>
<evidence type="ECO:0000313" key="1">
    <source>
        <dbReference type="EMBL" id="GAU51541.1"/>
    </source>
</evidence>
<accession>A0A2Z6P537</accession>
<protein>
    <submittedName>
        <fullName evidence="1">Uncharacterized protein</fullName>
    </submittedName>
</protein>
<organism evidence="1 2">
    <name type="scientific">Trifolium subterraneum</name>
    <name type="common">Subterranean clover</name>
    <dbReference type="NCBI Taxonomy" id="3900"/>
    <lineage>
        <taxon>Eukaryota</taxon>
        <taxon>Viridiplantae</taxon>
        <taxon>Streptophyta</taxon>
        <taxon>Embryophyta</taxon>
        <taxon>Tracheophyta</taxon>
        <taxon>Spermatophyta</taxon>
        <taxon>Magnoliopsida</taxon>
        <taxon>eudicotyledons</taxon>
        <taxon>Gunneridae</taxon>
        <taxon>Pentapetalae</taxon>
        <taxon>rosids</taxon>
        <taxon>fabids</taxon>
        <taxon>Fabales</taxon>
        <taxon>Fabaceae</taxon>
        <taxon>Papilionoideae</taxon>
        <taxon>50 kb inversion clade</taxon>
        <taxon>NPAAA clade</taxon>
        <taxon>Hologalegina</taxon>
        <taxon>IRL clade</taxon>
        <taxon>Trifolieae</taxon>
        <taxon>Trifolium</taxon>
    </lineage>
</organism>
<dbReference type="EMBL" id="DF975211">
    <property type="protein sequence ID" value="GAU51541.1"/>
    <property type="molecule type" value="Genomic_DNA"/>
</dbReference>
<sequence length="89" mass="10271">MCSVLCVPGRLSRHVTCFCTVSLLLVSGMLLREIRDDYITVLPPNVIMSYAEVVDYIQRISWHWLVNNIAKGPCLLYEWVWNPGDSMLR</sequence>
<dbReference type="OrthoDB" id="696485at2759"/>
<evidence type="ECO:0000313" key="2">
    <source>
        <dbReference type="Proteomes" id="UP000242715"/>
    </source>
</evidence>
<keyword evidence="2" id="KW-1185">Reference proteome</keyword>
<gene>
    <name evidence="1" type="ORF">TSUD_414050</name>
</gene>
<proteinExistence type="predicted"/>
<dbReference type="Proteomes" id="UP000242715">
    <property type="component" value="Unassembled WGS sequence"/>
</dbReference>
<reference evidence="2" key="1">
    <citation type="journal article" date="2017" name="Front. Plant Sci.">
        <title>Climate Clever Clovers: New Paradigm to Reduce the Environmental Footprint of Ruminants by Breeding Low Methanogenic Forages Utilizing Haplotype Variation.</title>
        <authorList>
            <person name="Kaur P."/>
            <person name="Appels R."/>
            <person name="Bayer P.E."/>
            <person name="Keeble-Gagnere G."/>
            <person name="Wang J."/>
            <person name="Hirakawa H."/>
            <person name="Shirasawa K."/>
            <person name="Vercoe P."/>
            <person name="Stefanova K."/>
            <person name="Durmic Z."/>
            <person name="Nichols P."/>
            <person name="Revell C."/>
            <person name="Isobe S.N."/>
            <person name="Edwards D."/>
            <person name="Erskine W."/>
        </authorList>
    </citation>
    <scope>NUCLEOTIDE SEQUENCE [LARGE SCALE GENOMIC DNA]</scope>
    <source>
        <strain evidence="2">cv. Daliak</strain>
    </source>
</reference>